<proteinExistence type="predicted"/>
<dbReference type="EC" id="3.1.1.23" evidence="4"/>
<feature type="binding site" evidence="2">
    <location>
        <position position="100"/>
    </location>
    <ligand>
        <name>substrate</name>
    </ligand>
</feature>
<feature type="active site" description="Charge relay system" evidence="1">
    <location>
        <position position="230"/>
    </location>
</feature>
<dbReference type="InterPro" id="IPR022742">
    <property type="entry name" value="Hydrolase_4"/>
</dbReference>
<organism evidence="4 5">
    <name type="scientific">Candidatus Protofrankia californiensis</name>
    <dbReference type="NCBI Taxonomy" id="1839754"/>
    <lineage>
        <taxon>Bacteria</taxon>
        <taxon>Bacillati</taxon>
        <taxon>Actinomycetota</taxon>
        <taxon>Actinomycetes</taxon>
        <taxon>Frankiales</taxon>
        <taxon>Frankiaceae</taxon>
        <taxon>Protofrankia</taxon>
    </lineage>
</organism>
<dbReference type="InterPro" id="IPR050228">
    <property type="entry name" value="Carboxylesterase_BioH"/>
</dbReference>
<dbReference type="PANTHER" id="PTHR43194">
    <property type="entry name" value="HYDROLASE ALPHA/BETA FOLD FAMILY"/>
    <property type="match status" value="1"/>
</dbReference>
<evidence type="ECO:0000259" key="3">
    <source>
        <dbReference type="Pfam" id="PF12146"/>
    </source>
</evidence>
<dbReference type="PANTHER" id="PTHR43194:SF2">
    <property type="entry name" value="PEROXISOMAL MEMBRANE PROTEIN LPX1"/>
    <property type="match status" value="1"/>
</dbReference>
<dbReference type="SUPFAM" id="SSF53474">
    <property type="entry name" value="alpha/beta-Hydrolases"/>
    <property type="match status" value="1"/>
</dbReference>
<dbReference type="Gene3D" id="3.40.50.1820">
    <property type="entry name" value="alpha/beta hydrolase"/>
    <property type="match status" value="1"/>
</dbReference>
<evidence type="ECO:0000256" key="2">
    <source>
        <dbReference type="PIRSR" id="PIRSR017388-2"/>
    </source>
</evidence>
<evidence type="ECO:0000313" key="5">
    <source>
        <dbReference type="Proteomes" id="UP000199013"/>
    </source>
</evidence>
<dbReference type="Pfam" id="PF12146">
    <property type="entry name" value="Hydrolase_4"/>
    <property type="match status" value="1"/>
</dbReference>
<feature type="active site" description="Charge relay system" evidence="1">
    <location>
        <position position="200"/>
    </location>
</feature>
<feature type="domain" description="Serine aminopeptidase S33" evidence="3">
    <location>
        <begin position="25"/>
        <end position="235"/>
    </location>
</feature>
<keyword evidence="5" id="KW-1185">Reference proteome</keyword>
<gene>
    <name evidence="4" type="ORF">FDG2_4735</name>
</gene>
<sequence>MAGVPRRSVIPGAEPFEHDGGDIGVLLVHGFTGTPQSMRPWGAFLAEAGLTVSCPLLPGHGTHWQEMNTTTWHDWFGAADDAFNRLRQRCPTVFVMGLSMGGTLTLRLAEVHGSAVAGVVTVNPSLGTDRRVAALAPVLSRFVPGVIGVNSDIKAPGTTEVAYRRLPLRAFVSLRELWAVAVADLGRITSPILTFRSRVDHVVEATSGLILLEGATSCAVSERILENSYHVATLDNDRQTIFQGSLQFVDTHTVVSG</sequence>
<dbReference type="PIRSF" id="PIRSF017388">
    <property type="entry name" value="Esterase_lipase"/>
    <property type="match status" value="1"/>
</dbReference>
<dbReference type="GO" id="GO:0047372">
    <property type="term" value="F:monoacylglycerol lipase activity"/>
    <property type="evidence" value="ECO:0007669"/>
    <property type="project" value="UniProtKB-EC"/>
</dbReference>
<dbReference type="AlphaFoldDB" id="A0A1C3P7Z3"/>
<dbReference type="InterPro" id="IPR012354">
    <property type="entry name" value="Esterase_lipase"/>
</dbReference>
<feature type="active site" description="Nucleophile" evidence="1">
    <location>
        <position position="99"/>
    </location>
</feature>
<feature type="binding site" evidence="2">
    <location>
        <position position="31"/>
    </location>
    <ligand>
        <name>substrate</name>
    </ligand>
</feature>
<dbReference type="InterPro" id="IPR029058">
    <property type="entry name" value="AB_hydrolase_fold"/>
</dbReference>
<reference evidence="5" key="1">
    <citation type="submission" date="2016-02" db="EMBL/GenBank/DDBJ databases">
        <authorList>
            <person name="Wibberg D."/>
        </authorList>
    </citation>
    <scope>NUCLEOTIDE SEQUENCE [LARGE SCALE GENOMIC DNA]</scope>
</reference>
<evidence type="ECO:0000313" key="4">
    <source>
        <dbReference type="EMBL" id="SBW25955.1"/>
    </source>
</evidence>
<keyword evidence="4" id="KW-0378">Hydrolase</keyword>
<accession>A0A1C3P7Z3</accession>
<dbReference type="Proteomes" id="UP000199013">
    <property type="component" value="Unassembled WGS sequence"/>
</dbReference>
<dbReference type="EMBL" id="FLUV01001980">
    <property type="protein sequence ID" value="SBW25955.1"/>
    <property type="molecule type" value="Genomic_DNA"/>
</dbReference>
<evidence type="ECO:0000256" key="1">
    <source>
        <dbReference type="PIRSR" id="PIRSR017388-1"/>
    </source>
</evidence>
<protein>
    <submittedName>
        <fullName evidence="4">Acylglycerol lipase</fullName>
        <ecNumber evidence="4">3.1.1.23</ecNumber>
    </submittedName>
</protein>
<name>A0A1C3P7Z3_9ACTN</name>